<dbReference type="GO" id="GO:0030246">
    <property type="term" value="F:carbohydrate binding"/>
    <property type="evidence" value="ECO:0007669"/>
    <property type="project" value="InterPro"/>
</dbReference>
<feature type="domain" description="Rhamnogalacturonan lyase" evidence="10">
    <location>
        <begin position="386"/>
        <end position="456"/>
    </location>
</feature>
<dbReference type="Proteomes" id="UP000594263">
    <property type="component" value="Unplaced"/>
</dbReference>
<dbReference type="PANTHER" id="PTHR32018:SF6">
    <property type="entry name" value="RHAMNOGALACTURONAN ENDOLYASE"/>
    <property type="match status" value="1"/>
</dbReference>
<evidence type="ECO:0000256" key="2">
    <source>
        <dbReference type="ARBA" id="ARBA00004613"/>
    </source>
</evidence>
<evidence type="ECO:0000313" key="12">
    <source>
        <dbReference type="Proteomes" id="UP000594263"/>
    </source>
</evidence>
<keyword evidence="5" id="KW-0964">Secreted</keyword>
<evidence type="ECO:0000259" key="9">
    <source>
        <dbReference type="Pfam" id="PF14683"/>
    </source>
</evidence>
<evidence type="ECO:0000256" key="6">
    <source>
        <dbReference type="ARBA" id="ARBA00022729"/>
    </source>
</evidence>
<evidence type="ECO:0000259" key="10">
    <source>
        <dbReference type="Pfam" id="PF14686"/>
    </source>
</evidence>
<evidence type="ECO:0000256" key="4">
    <source>
        <dbReference type="ARBA" id="ARBA00012437"/>
    </source>
</evidence>
<evidence type="ECO:0000256" key="8">
    <source>
        <dbReference type="SAM" id="SignalP"/>
    </source>
</evidence>
<dbReference type="GO" id="GO:0102210">
    <property type="term" value="F:rhamnogalacturonan endolyase activity"/>
    <property type="evidence" value="ECO:0007669"/>
    <property type="project" value="UniProtKB-EC"/>
</dbReference>
<dbReference type="SUPFAM" id="SSF49785">
    <property type="entry name" value="Galactose-binding domain-like"/>
    <property type="match status" value="1"/>
</dbReference>
<name>A0A7N0U2E6_KALFE</name>
<dbReference type="InterPro" id="IPR013784">
    <property type="entry name" value="Carb-bd-like_fold"/>
</dbReference>
<dbReference type="PANTHER" id="PTHR32018">
    <property type="entry name" value="RHAMNOGALACTURONATE LYASE FAMILY PROTEIN"/>
    <property type="match status" value="1"/>
</dbReference>
<dbReference type="InterPro" id="IPR014718">
    <property type="entry name" value="GH-type_carb-bd"/>
</dbReference>
<dbReference type="AlphaFoldDB" id="A0A7N0U2E6"/>
<dbReference type="InterPro" id="IPR010325">
    <property type="entry name" value="Rhamnogal_lyase"/>
</dbReference>
<keyword evidence="7" id="KW-0456">Lyase</keyword>
<sequence length="665" mass="76203">MKLKLFRTGLILVQLFTLVSPVRNTHGRKLDESVAVQMYEEHDHIVVDNGFVKVTMTVPDGFISGVEYNGIENVLAGQVDEDLRGYTDVVWNEPGNHYETTRIPCQQYGVVRQDDDQLELSFTYTYDPSTGAQTDLPLNFEKRFVLLRGVSGFYTYEIYEHLEGWPDLNIVQLRDVFRLNEDLFSYMVVSDDRQREMPTAEDRALGQPLDYPEAVLLTHPSNPDLTGEVDDKYQYSCENKDNQVHGWISFEQKVGFWMITPSNEFRTAGPVKQDLTSHAGPITLSMYMSNHYAGKDIDTQFRDGEPWKKIFGPVFVYLNCLEEDDDPLTLWEDAKQQSVKEIESWPYDFPAYDDFLRSNQRGIVSGTIRVYDPYSVKHTTKPHTCYVGLAAPGEAGSWQVETKGYQYWVQTTNSQGNFEICNVRPGVYNLYAWVAGFISDYKYEYIITVLPGGEIQLGKIYFVPPRNGPTLWEIGYPDRTAAEFYVPDPNPTLVNRLFDSNSPNKFRQYGLWARYADIYTDHDLVYTVGLSVYQTDWFFAHVTRQIGPKQYQATTWQIVFHFQNPSSASTYTLRIALASATFSDLEIRFNDPEAEIPSFKTGQIGKDNAIARHGIHGLYWLFSFDVPGSLLLPGENIIYLTQTNSTTLFNGVMYDYIRFEGPTSA</sequence>
<feature type="chain" id="PRO_5029499989" description="rhamnogalacturonan endolyase" evidence="8">
    <location>
        <begin position="28"/>
        <end position="665"/>
    </location>
</feature>
<protein>
    <recommendedName>
        <fullName evidence="4">rhamnogalacturonan endolyase</fullName>
        <ecNumber evidence="4">4.2.2.23</ecNumber>
    </recommendedName>
</protein>
<comment type="subcellular location">
    <subcellularLocation>
        <location evidence="2">Secreted</location>
    </subcellularLocation>
</comment>
<feature type="signal peptide" evidence="8">
    <location>
        <begin position="1"/>
        <end position="27"/>
    </location>
</feature>
<dbReference type="EnsemblPlants" id="Kaladp0051s0109.1.v1.1">
    <property type="protein sequence ID" value="Kaladp0051s0109.1.v1.1"/>
    <property type="gene ID" value="Kaladp0051s0109.v1.1"/>
</dbReference>
<dbReference type="Pfam" id="PF06045">
    <property type="entry name" value="Rhamnogal_lyase"/>
    <property type="match status" value="1"/>
</dbReference>
<comment type="similarity">
    <text evidence="3">Belongs to the polysaccharide lyase 4 family.</text>
</comment>
<evidence type="ECO:0000256" key="7">
    <source>
        <dbReference type="ARBA" id="ARBA00023239"/>
    </source>
</evidence>
<accession>A0A7N0U2E6</accession>
<evidence type="ECO:0000256" key="1">
    <source>
        <dbReference type="ARBA" id="ARBA00001324"/>
    </source>
</evidence>
<dbReference type="SUPFAM" id="SSF49452">
    <property type="entry name" value="Starch-binding domain-like"/>
    <property type="match status" value="1"/>
</dbReference>
<keyword evidence="6 8" id="KW-0732">Signal</keyword>
<reference evidence="11" key="1">
    <citation type="submission" date="2021-01" db="UniProtKB">
        <authorList>
            <consortium name="EnsemblPlants"/>
        </authorList>
    </citation>
    <scope>IDENTIFICATION</scope>
</reference>
<dbReference type="GO" id="GO:0005975">
    <property type="term" value="P:carbohydrate metabolic process"/>
    <property type="evidence" value="ECO:0007669"/>
    <property type="project" value="InterPro"/>
</dbReference>
<dbReference type="CDD" id="cd10317">
    <property type="entry name" value="RGL4_C"/>
    <property type="match status" value="1"/>
</dbReference>
<dbReference type="InterPro" id="IPR029411">
    <property type="entry name" value="RG-lyase_III"/>
</dbReference>
<comment type="catalytic activity">
    <reaction evidence="1">
        <text>Endotype eliminative cleavage of L-alpha-rhamnopyranosyl-(1-&gt;4)-alpha-D-galactopyranosyluronic acid bonds of rhamnogalacturonan I domains in ramified hairy regions of pectin leaving L-rhamnopyranose at the reducing end and 4-deoxy-4,5-unsaturated D-galactopyranosyluronic acid at the non-reducing end.</text>
        <dbReference type="EC" id="4.2.2.23"/>
    </reaction>
</comment>
<feature type="domain" description="Rhamnogalacturonan lyase" evidence="9">
    <location>
        <begin position="470"/>
        <end position="659"/>
    </location>
</feature>
<dbReference type="GO" id="GO:0005576">
    <property type="term" value="C:extracellular region"/>
    <property type="evidence" value="ECO:0007669"/>
    <property type="project" value="UniProtKB-SubCell"/>
</dbReference>
<dbReference type="InterPro" id="IPR008979">
    <property type="entry name" value="Galactose-bd-like_sf"/>
</dbReference>
<evidence type="ECO:0000256" key="5">
    <source>
        <dbReference type="ARBA" id="ARBA00022525"/>
    </source>
</evidence>
<dbReference type="Gene3D" id="2.60.40.1120">
    <property type="entry name" value="Carboxypeptidase-like, regulatory domain"/>
    <property type="match status" value="1"/>
</dbReference>
<dbReference type="EC" id="4.2.2.23" evidence="4"/>
<evidence type="ECO:0000256" key="3">
    <source>
        <dbReference type="ARBA" id="ARBA00010418"/>
    </source>
</evidence>
<dbReference type="Gene3D" id="2.70.98.10">
    <property type="match status" value="1"/>
</dbReference>
<dbReference type="CDD" id="cd10320">
    <property type="entry name" value="RGL4_N"/>
    <property type="match status" value="1"/>
</dbReference>
<dbReference type="Pfam" id="PF14686">
    <property type="entry name" value="fn3_3"/>
    <property type="match status" value="1"/>
</dbReference>
<dbReference type="InterPro" id="IPR051850">
    <property type="entry name" value="Polysacch_Lyase_4"/>
</dbReference>
<proteinExistence type="inferred from homology"/>
<dbReference type="InterPro" id="IPR029413">
    <property type="entry name" value="RG-lyase_II"/>
</dbReference>
<dbReference type="SUPFAM" id="SSF74650">
    <property type="entry name" value="Galactose mutarotase-like"/>
    <property type="match status" value="1"/>
</dbReference>
<organism evidence="11 12">
    <name type="scientific">Kalanchoe fedtschenkoi</name>
    <name type="common">Lavender scallops</name>
    <name type="synonym">South American air plant</name>
    <dbReference type="NCBI Taxonomy" id="63787"/>
    <lineage>
        <taxon>Eukaryota</taxon>
        <taxon>Viridiplantae</taxon>
        <taxon>Streptophyta</taxon>
        <taxon>Embryophyta</taxon>
        <taxon>Tracheophyta</taxon>
        <taxon>Spermatophyta</taxon>
        <taxon>Magnoliopsida</taxon>
        <taxon>eudicotyledons</taxon>
        <taxon>Gunneridae</taxon>
        <taxon>Pentapetalae</taxon>
        <taxon>Saxifragales</taxon>
        <taxon>Crassulaceae</taxon>
        <taxon>Kalanchoe</taxon>
    </lineage>
</organism>
<dbReference type="Gene3D" id="2.60.120.260">
    <property type="entry name" value="Galactose-binding domain-like"/>
    <property type="match status" value="1"/>
</dbReference>
<dbReference type="InterPro" id="IPR011013">
    <property type="entry name" value="Gal_mutarotase_sf_dom"/>
</dbReference>
<dbReference type="OMA" id="AKGNHLR"/>
<keyword evidence="12" id="KW-1185">Reference proteome</keyword>
<dbReference type="Gramene" id="Kaladp0051s0109.1.v1.1">
    <property type="protein sequence ID" value="Kaladp0051s0109.1.v1.1"/>
    <property type="gene ID" value="Kaladp0051s0109.v1.1"/>
</dbReference>
<evidence type="ECO:0000313" key="11">
    <source>
        <dbReference type="EnsemblPlants" id="Kaladp0051s0109.1.v1.1"/>
    </source>
</evidence>
<dbReference type="Pfam" id="PF14683">
    <property type="entry name" value="CBM-like"/>
    <property type="match status" value="1"/>
</dbReference>
<dbReference type="CDD" id="cd10316">
    <property type="entry name" value="RGL4_M"/>
    <property type="match status" value="1"/>
</dbReference>